<comment type="caution">
    <text evidence="2">The sequence shown here is derived from an EMBL/GenBank/DDBJ whole genome shotgun (WGS) entry which is preliminary data.</text>
</comment>
<evidence type="ECO:0000313" key="2">
    <source>
        <dbReference type="EMBL" id="CAK9172637.1"/>
    </source>
</evidence>
<name>A0ABC8TT31_9AQUA</name>
<evidence type="ECO:0000256" key="1">
    <source>
        <dbReference type="SAM" id="MobiDB-lite"/>
    </source>
</evidence>
<dbReference type="AlphaFoldDB" id="A0ABC8TT31"/>
<gene>
    <name evidence="2" type="ORF">ILEXP_LOCUS42308</name>
</gene>
<accession>A0ABC8TT31</accession>
<reference evidence="2 3" key="1">
    <citation type="submission" date="2024-02" db="EMBL/GenBank/DDBJ databases">
        <authorList>
            <person name="Vignale AGUSTIN F."/>
            <person name="Sosa J E."/>
            <person name="Modenutti C."/>
        </authorList>
    </citation>
    <scope>NUCLEOTIDE SEQUENCE [LARGE SCALE GENOMIC DNA]</scope>
</reference>
<dbReference type="EMBL" id="CAUOFW020006035">
    <property type="protein sequence ID" value="CAK9172637.1"/>
    <property type="molecule type" value="Genomic_DNA"/>
</dbReference>
<protein>
    <submittedName>
        <fullName evidence="2">Uncharacterized protein</fullName>
    </submittedName>
</protein>
<keyword evidence="3" id="KW-1185">Reference proteome</keyword>
<dbReference type="Proteomes" id="UP001642360">
    <property type="component" value="Unassembled WGS sequence"/>
</dbReference>
<feature type="region of interest" description="Disordered" evidence="1">
    <location>
        <begin position="1"/>
        <end position="42"/>
    </location>
</feature>
<feature type="compositionally biased region" description="Basic and acidic residues" evidence="1">
    <location>
        <begin position="10"/>
        <end position="19"/>
    </location>
</feature>
<sequence length="87" mass="9604">MTSAASVTNSHDKMNKVARGEQATRPSRENLSVSIAPPPSSTNTKVHMCYDIGAFEKRVKMRKSARSLPRITNQCALLNGLRSGMKW</sequence>
<organism evidence="2 3">
    <name type="scientific">Ilex paraguariensis</name>
    <name type="common">yerba mate</name>
    <dbReference type="NCBI Taxonomy" id="185542"/>
    <lineage>
        <taxon>Eukaryota</taxon>
        <taxon>Viridiplantae</taxon>
        <taxon>Streptophyta</taxon>
        <taxon>Embryophyta</taxon>
        <taxon>Tracheophyta</taxon>
        <taxon>Spermatophyta</taxon>
        <taxon>Magnoliopsida</taxon>
        <taxon>eudicotyledons</taxon>
        <taxon>Gunneridae</taxon>
        <taxon>Pentapetalae</taxon>
        <taxon>asterids</taxon>
        <taxon>campanulids</taxon>
        <taxon>Aquifoliales</taxon>
        <taxon>Aquifoliaceae</taxon>
        <taxon>Ilex</taxon>
    </lineage>
</organism>
<proteinExistence type="predicted"/>
<evidence type="ECO:0000313" key="3">
    <source>
        <dbReference type="Proteomes" id="UP001642360"/>
    </source>
</evidence>